<dbReference type="SUPFAM" id="SSF53098">
    <property type="entry name" value="Ribonuclease H-like"/>
    <property type="match status" value="1"/>
</dbReference>
<dbReference type="Gene3D" id="3.30.420.10">
    <property type="entry name" value="Ribonuclease H-like superfamily/Ribonuclease H"/>
    <property type="match status" value="1"/>
</dbReference>
<protein>
    <submittedName>
        <fullName evidence="3">Uncharacterized protein</fullName>
    </submittedName>
</protein>
<feature type="region of interest" description="Disordered" evidence="2">
    <location>
        <begin position="1"/>
        <end position="64"/>
    </location>
</feature>
<evidence type="ECO:0000256" key="1">
    <source>
        <dbReference type="SAM" id="Coils"/>
    </source>
</evidence>
<organism evidence="3 4">
    <name type="scientific">Symbiodinium microadriaticum</name>
    <name type="common">Dinoflagellate</name>
    <name type="synonym">Zooxanthella microadriatica</name>
    <dbReference type="NCBI Taxonomy" id="2951"/>
    <lineage>
        <taxon>Eukaryota</taxon>
        <taxon>Sar</taxon>
        <taxon>Alveolata</taxon>
        <taxon>Dinophyceae</taxon>
        <taxon>Suessiales</taxon>
        <taxon>Symbiodiniaceae</taxon>
        <taxon>Symbiodinium</taxon>
    </lineage>
</organism>
<dbReference type="PROSITE" id="PS50879">
    <property type="entry name" value="RNASE_H_1"/>
    <property type="match status" value="1"/>
</dbReference>
<dbReference type="InterPro" id="IPR036691">
    <property type="entry name" value="Endo/exonu/phosph_ase_sf"/>
</dbReference>
<dbReference type="InterPro" id="IPR012337">
    <property type="entry name" value="RNaseH-like_sf"/>
</dbReference>
<proteinExistence type="predicted"/>
<feature type="region of interest" description="Disordered" evidence="2">
    <location>
        <begin position="794"/>
        <end position="823"/>
    </location>
</feature>
<dbReference type="InterPro" id="IPR013087">
    <property type="entry name" value="Znf_C2H2_type"/>
</dbReference>
<dbReference type="GO" id="GO:0003676">
    <property type="term" value="F:nucleic acid binding"/>
    <property type="evidence" value="ECO:0007669"/>
    <property type="project" value="InterPro"/>
</dbReference>
<dbReference type="SUPFAM" id="SSF56219">
    <property type="entry name" value="DNase I-like"/>
    <property type="match status" value="1"/>
</dbReference>
<dbReference type="InterPro" id="IPR036397">
    <property type="entry name" value="RNaseH_sf"/>
</dbReference>
<name>A0A1Q9DKA6_SYMMI</name>
<dbReference type="OrthoDB" id="415521at2759"/>
<dbReference type="Proteomes" id="UP000186817">
    <property type="component" value="Unassembled WGS sequence"/>
</dbReference>
<dbReference type="PROSITE" id="PS00028">
    <property type="entry name" value="ZINC_FINGER_C2H2_1"/>
    <property type="match status" value="1"/>
</dbReference>
<dbReference type="EMBL" id="LSRX01000498">
    <property type="protein sequence ID" value="OLP95579.1"/>
    <property type="molecule type" value="Genomic_DNA"/>
</dbReference>
<feature type="compositionally biased region" description="Low complexity" evidence="2">
    <location>
        <begin position="261"/>
        <end position="271"/>
    </location>
</feature>
<feature type="region of interest" description="Disordered" evidence="2">
    <location>
        <begin position="1374"/>
        <end position="1423"/>
    </location>
</feature>
<comment type="caution">
    <text evidence="3">The sequence shown here is derived from an EMBL/GenBank/DDBJ whole genome shotgun (WGS) entry which is preliminary data.</text>
</comment>
<feature type="coiled-coil region" evidence="1">
    <location>
        <begin position="90"/>
        <end position="153"/>
    </location>
</feature>
<dbReference type="InterPro" id="IPR002156">
    <property type="entry name" value="RNaseH_domain"/>
</dbReference>
<accession>A0A1Q9DKA6</accession>
<evidence type="ECO:0000313" key="3">
    <source>
        <dbReference type="EMBL" id="OLP95579.1"/>
    </source>
</evidence>
<feature type="region of interest" description="Disordered" evidence="2">
    <location>
        <begin position="187"/>
        <end position="309"/>
    </location>
</feature>
<feature type="compositionally biased region" description="Basic and acidic residues" evidence="2">
    <location>
        <begin position="808"/>
        <end position="820"/>
    </location>
</feature>
<feature type="compositionally biased region" description="Polar residues" evidence="2">
    <location>
        <begin position="1377"/>
        <end position="1391"/>
    </location>
</feature>
<keyword evidence="1" id="KW-0175">Coiled coil</keyword>
<gene>
    <name evidence="3" type="ORF">AK812_SmicGene22281</name>
</gene>
<keyword evidence="4" id="KW-1185">Reference proteome</keyword>
<evidence type="ECO:0000313" key="4">
    <source>
        <dbReference type="Proteomes" id="UP000186817"/>
    </source>
</evidence>
<evidence type="ECO:0000256" key="2">
    <source>
        <dbReference type="SAM" id="MobiDB-lite"/>
    </source>
</evidence>
<feature type="compositionally biased region" description="Basic and acidic residues" evidence="2">
    <location>
        <begin position="235"/>
        <end position="255"/>
    </location>
</feature>
<sequence length="3332" mass="370069">MGKQQGAATWRSPKGRGDWPPAKAPGGSKWQYWRGVDSPRAPWRRDPREPSFPSFTQMEAKDHKQWTDPAMSAFAEMSELQSQQKVLTLAKKAEGRVKRLEMEKDALDAQYAHYQEKLRASYLREKTKYQKAKDRNLQDMKEAEQQLKQARQAIYNVVVYGEEEQAKPCKEDSLTVEEWDKMTEAWDKAAEPDVAGIVRRAMDQARTTPPRPREMVPRTPTHTAPPGLASPDHGAAGDHSEKPEGPEHASSHGAEKPAPPARSASRPTSRHPGQREPGVRTPTHQAPPRVHIKQATMTGPPKPVPHSGLEDKLDRKRAQFAQQLNPGEPVFPSDVEMPTPPPDPTPGTALKPFRGSVALGLLPLHNRQASRAVTNFGSAPKRRIGGSGTPAGPEALYLMRTAVRDLDHQPSITRYSDASAPWPRRHAQPQHPVSSLDPAKVFRITFPRTASDNHPTTEWIGIILYAPYYQAEQWGVRMPDFPTVPAMQAEAEMILSEAFDGSMDMLTPVSPQRYGESLQYICFPSILNSSGSSGVAVIIDASAVGGHYFPTILARVLTFEQLAAFIRPLLSYGIDDFHFLVGTATTEYGPGSTFILSHGDVVTVAGPLTHAPNPITPADVLSEGNPLSPMHQIWMNITTPGLCLLHQGERFLLLQYRQDGRSIEEAVSFMLDLEPDQWIAKAAHHFRNLDVQGTACDRLIGCFRLPPVRADNPFTRNRRDIWVFFDFRPLGHRPQAVLSHVFRIHVPSVLAHFAIHVPEDFDLCIEGGVLAGDEVLLGLNNTLIFRATPLCTSPDDENDANPSPHPALRSDDEPPDETRPEAGTSGYLAFMTAKGHAGDATRSSPNRIAIAADQGLQVEEVEQAINDCLFSVAVPHRLNKASLLTIAAIRDHATHAVFVHGLLQPLQDDLWIELHHGCTVTIVAAGRGPPPSWQLHEMLQDTDGWDHRAHVPGPGGCPGDHFWILTDGMPCRFDVLPGRRGSVKQDIIAALRYETWRATVKPTTPRIIDHMWQGFQWQFFTGEWVEFQSEEVSSDNNRDSEGPEHVTTKVVFAVLTPGFALESVEVGLPLPVGLEHAIEATQQTRQGSTADMFPSLIPACRQPDPCWGVLVAVSVRQWWKNIVCFYVCLEQPRLFAHPCPASVDRITLLEAAGLESETHASVFCDEYGPLADHETCEVSTGSTITILPAHTMLPWTMSLREMLQTHLPWHTAPAFPLEYEDDVLLLACEHGQEIFRIQPQREVHYRQDIAECARCSQHLLRIASASPRPLDVSWQGRHCRTVVAAISAGRFNAQDQPCVCLLDARNILKGWIPIITQDGWIDVWALLSELHHEVDRYCELSIQEQDGPWRWHHTSPGSILTVICCQRAGPDAATEPTALTAQTSSIPSTPSRAEPYGGRPDARRDADVGRQSPTTQHGSSMSRAVQGVIGCALFGAGEACTDPVDHDMWDAPSPDRAIHDGKGYTTPVLMCCAVSLLLVCFLLWKSRKARAGRHTTAMFRLVSLLSLIHLSDAMQLPPQPSLHSCAALALPPTAVCNTARPLPTPCRGHMPHQLCAPATSCAVSDEVLRFTDSVTLITLLEHSVQQDPSPLFLAATLVETLLEHFATELPCNADERLPGQHQTLRLQSALGPEYFDLTANTMQLPHSVDDIAILSRVWEPTWLAPDLSTLALPTHTLAYVRCWTPWPTFMSNMPRDARPILHFYTDGSWTESQQIGGYAVLLVLEWQTAFTLYGVLGEPTHGCMGRPWQLDGPPALRNEEIAVCAALLWLAQSKSLCAFERVLLHFDCFGAGLTAAGDWNPSSEFAGRIRDIQRWIDAFLGTPTHYEHVKAHNGHPLNDAADVLAKLASQNRVSLGHPPTACVRIACQADLSWLAAAFRHDASSVFPFKGPSTMHWSSAPPQSQLSLRPEDLVPTKSVLTDSSRHEAKHFEVCAVTLNVQGFGGQQKYIEDQLEHCQCNIVFIQETKSPSGQCHTKSFLRLSTDAKKHWGTAIWVSKVRGVLQCNGKACHISESDVRIVVETERLLLITISVGDLQVVAFSAHCPHTGHQAEADRFLEQLRLRLRPYRSSTLIIGGIDLNGRPRLHEEGTTGDLECGETDATGITATQVLADLALWLPSTFSRYHVGSSFTYRHPTGTEHRIDFIAIGGVCTTHELYSQVILDFDTGSAGEDHSPVLCHLRGTLGTCTGGRRLKRTKYDVDAMLSPEGKQTIASAMANYASPVWTVHPDEHCQHLTTYLQQIMEKHFKLPDSRPRASYIPDKVWRIRDAKIALKRMTRHRHNLWPALTVRAFQQWRTNECHAVEQLVQRQSFLYQLTSSAIKFATLYVKREIRRAKTEYLQRLIYQHGDQAGCILSKAKQAGVGGQKAKSPFRPLPVLMKQDGEIACNRADRDQVWLRHFGDQEYGQILPTAEFVCLRPENLIIDDELQWDPAHLPSQGEIEAVLRQMPRRKAAGLDMVPGELLRAAPGHMAAALQPLMTKSAAILQQPVQWRGGLLFEAWKRSASQRDVTAYRSLYVASTVGKAYHKVMRLRRNVSTAILFLDTHAAYYRLVRDLAVGSIYSDDAITRLFKHFSLDEEDLHEMMSIIADGGTFADAGIPSTIRHAAKDLHHFTWFVTPHTSGDKLCRTAAGSRPGESWADTVYSFIYGRVLMKISELARGEEIAPVHCRDAEVGVFAGPEDGVPVEGQDATWADDSAWPVIAPTPEALLRKASRLCSLVISHCMSHGMKPNFGRNKTALMFVLRGKGAVQAARATFKTNKASLYLQDLDLEIPTTNQYRHLGGLIDHKTQMLAEARQRLAVASQAFDKGQSLLYLNTTIPLEVRAALLQTTVTATFHNLALWTPAGPAWQLLCGGYARLVKKLLSKWLPGDDFFRLPAAAAYVITGCMPLDILARKARLSLLISMCKAGPDSLWASLQAEQSWFEAIRDDLRWLTQDEPDKWPQLCGAAWPEWCHCLSHNTSWVKRRIRSRAAAAQTASNQQTACGLMLWAMYKRASTVLDLTVDKPGCTWRCGPCQRSFKSKGALGAHFFKSHGRRAKYRAVVHGSLCAACGRQYWNTNRLARHLRDSPGCAATLRAHRLFANEIVPGYGSRGWRKEAVDQYHPAVPQQQGEGLPAQTADDWDEVQKAAHLALCDALIDSEVPDTVEAVEKMLNGILDQFPLYEDEAKDLLEFVHLETCEVKDDLLEDGWTKEVARAVEAAIQRLLTTTWHPTCQETRQDAQIYSLEDILAKVSATVWDEVWLLSRKTHGTPSRAHYELSPSWEAELLESCRAVDVSAVRGHLLSVIPRPLRSAWEDILRGETPVLDAPSTFWNHFAAAPFAHIAAHNAS</sequence>
<feature type="compositionally biased region" description="Polar residues" evidence="2">
    <location>
        <begin position="1411"/>
        <end position="1423"/>
    </location>
</feature>
<dbReference type="GO" id="GO:0004523">
    <property type="term" value="F:RNA-DNA hybrid ribonuclease activity"/>
    <property type="evidence" value="ECO:0007669"/>
    <property type="project" value="InterPro"/>
</dbReference>
<dbReference type="Gene3D" id="3.60.10.10">
    <property type="entry name" value="Endonuclease/exonuclease/phosphatase"/>
    <property type="match status" value="1"/>
</dbReference>
<reference evidence="3 4" key="1">
    <citation type="submission" date="2016-02" db="EMBL/GenBank/DDBJ databases">
        <title>Genome analysis of coral dinoflagellate symbionts highlights evolutionary adaptations to a symbiotic lifestyle.</title>
        <authorList>
            <person name="Aranda M."/>
            <person name="Li Y."/>
            <person name="Liew Y.J."/>
            <person name="Baumgarten S."/>
            <person name="Simakov O."/>
            <person name="Wilson M."/>
            <person name="Piel J."/>
            <person name="Ashoor H."/>
            <person name="Bougouffa S."/>
            <person name="Bajic V.B."/>
            <person name="Ryu T."/>
            <person name="Ravasi T."/>
            <person name="Bayer T."/>
            <person name="Micklem G."/>
            <person name="Kim H."/>
            <person name="Bhak J."/>
            <person name="Lajeunesse T.C."/>
            <person name="Voolstra C.R."/>
        </authorList>
    </citation>
    <scope>NUCLEOTIDE SEQUENCE [LARGE SCALE GENOMIC DNA]</scope>
    <source>
        <strain evidence="3 4">CCMP2467</strain>
    </source>
</reference>